<organism evidence="2 3">
    <name type="scientific">Ovis aries</name>
    <name type="common">Sheep</name>
    <dbReference type="NCBI Taxonomy" id="9940"/>
    <lineage>
        <taxon>Eukaryota</taxon>
        <taxon>Metazoa</taxon>
        <taxon>Chordata</taxon>
        <taxon>Craniata</taxon>
        <taxon>Vertebrata</taxon>
        <taxon>Euteleostomi</taxon>
        <taxon>Mammalia</taxon>
        <taxon>Eutheria</taxon>
        <taxon>Laurasiatheria</taxon>
        <taxon>Artiodactyla</taxon>
        <taxon>Ruminantia</taxon>
        <taxon>Pecora</taxon>
        <taxon>Bovidae</taxon>
        <taxon>Caprinae</taxon>
        <taxon>Ovis</taxon>
    </lineage>
</organism>
<protein>
    <submittedName>
        <fullName evidence="2">Uncharacterized protein</fullName>
    </submittedName>
</protein>
<feature type="region of interest" description="Disordered" evidence="1">
    <location>
        <begin position="54"/>
        <end position="73"/>
    </location>
</feature>
<gene>
    <name evidence="2" type="ORF">JEQ12_003350</name>
</gene>
<evidence type="ECO:0000256" key="1">
    <source>
        <dbReference type="SAM" id="MobiDB-lite"/>
    </source>
</evidence>
<proteinExistence type="predicted"/>
<comment type="caution">
    <text evidence="2">The sequence shown here is derived from an EMBL/GenBank/DDBJ whole genome shotgun (WGS) entry which is preliminary data.</text>
</comment>
<evidence type="ECO:0000313" key="2">
    <source>
        <dbReference type="EMBL" id="KAG5203767.1"/>
    </source>
</evidence>
<accession>A0A836AB04</accession>
<dbReference type="AlphaFoldDB" id="A0A836AB04"/>
<name>A0A836AB04_SHEEP</name>
<evidence type="ECO:0000313" key="3">
    <source>
        <dbReference type="Proteomes" id="UP000664991"/>
    </source>
</evidence>
<dbReference type="EMBL" id="JAEMGP010000011">
    <property type="protein sequence ID" value="KAG5203767.1"/>
    <property type="molecule type" value="Genomic_DNA"/>
</dbReference>
<dbReference type="Proteomes" id="UP000664991">
    <property type="component" value="Unassembled WGS sequence"/>
</dbReference>
<sequence length="73" mass="8017">MAAAACAHQPRQQFTFHFIHVGPECSCILENRCFDCGISTDAIESSVARAVFDPDSDGQSGTGEIWNMTHLMR</sequence>
<reference evidence="2 3" key="1">
    <citation type="submission" date="2020-12" db="EMBL/GenBank/DDBJ databases">
        <title>De novo assembly of Tibetan sheep genome.</title>
        <authorList>
            <person name="Li X."/>
        </authorList>
    </citation>
    <scope>NUCLEOTIDE SEQUENCE [LARGE SCALE GENOMIC DNA]</scope>
    <source>
        <tissue evidence="2">Heart</tissue>
    </source>
</reference>